<comment type="subcellular location">
    <subcellularLocation>
        <location evidence="1">Endosome</location>
    </subcellularLocation>
</comment>
<evidence type="ECO:0000256" key="2">
    <source>
        <dbReference type="ARBA" id="ARBA00022753"/>
    </source>
</evidence>
<feature type="compositionally biased region" description="Polar residues" evidence="5">
    <location>
        <begin position="1"/>
        <end position="10"/>
    </location>
</feature>
<feature type="region of interest" description="Disordered" evidence="5">
    <location>
        <begin position="1"/>
        <end position="45"/>
    </location>
</feature>
<evidence type="ECO:0000313" key="7">
    <source>
        <dbReference type="Ensembl" id="ENSPNAP00000029275.2"/>
    </source>
</evidence>
<evidence type="ECO:0000256" key="5">
    <source>
        <dbReference type="SAM" id="MobiDB-lite"/>
    </source>
</evidence>
<dbReference type="Ensembl" id="ENSPNAT00000016243.2">
    <property type="protein sequence ID" value="ENSPNAP00000029275.2"/>
    <property type="gene ID" value="ENSPNAG00000015288.2"/>
</dbReference>
<dbReference type="STRING" id="42514.ENSPNAP00000029275"/>
<reference evidence="7" key="3">
    <citation type="submission" date="2025-09" db="UniProtKB">
        <authorList>
            <consortium name="Ensembl"/>
        </authorList>
    </citation>
    <scope>IDENTIFICATION</scope>
</reference>
<keyword evidence="2" id="KW-0967">Endosome</keyword>
<feature type="domain" description="OCIA" evidence="6">
    <location>
        <begin position="44"/>
        <end position="133"/>
    </location>
</feature>
<dbReference type="AlphaFoldDB" id="A0A3B4E0P3"/>
<dbReference type="Proteomes" id="UP001501920">
    <property type="component" value="Chromosome 22"/>
</dbReference>
<evidence type="ECO:0000256" key="3">
    <source>
        <dbReference type="ARBA" id="ARBA00037952"/>
    </source>
</evidence>
<organism evidence="7 8">
    <name type="scientific">Pygocentrus nattereri</name>
    <name type="common">Red-bellied piranha</name>
    <dbReference type="NCBI Taxonomy" id="42514"/>
    <lineage>
        <taxon>Eukaryota</taxon>
        <taxon>Metazoa</taxon>
        <taxon>Chordata</taxon>
        <taxon>Craniata</taxon>
        <taxon>Vertebrata</taxon>
        <taxon>Euteleostomi</taxon>
        <taxon>Actinopterygii</taxon>
        <taxon>Neopterygii</taxon>
        <taxon>Teleostei</taxon>
        <taxon>Ostariophysi</taxon>
        <taxon>Characiformes</taxon>
        <taxon>Characoidei</taxon>
        <taxon>Pygocentrus</taxon>
    </lineage>
</organism>
<name>A0A3B4E0P3_PYGNA</name>
<comment type="similarity">
    <text evidence="3">Belongs to the OCIAD1 family.</text>
</comment>
<accession>A0A3B4E0P3</accession>
<reference evidence="7 8" key="1">
    <citation type="submission" date="2020-10" db="EMBL/GenBank/DDBJ databases">
        <title>Pygocentrus nattereri (red-bellied piranha) genome, fPygNat1, primary haplotype.</title>
        <authorList>
            <person name="Myers G."/>
            <person name="Meyer A."/>
            <person name="Karagic N."/>
            <person name="Pippel M."/>
            <person name="Winkler S."/>
            <person name="Tracey A."/>
            <person name="Wood J."/>
            <person name="Formenti G."/>
            <person name="Howe K."/>
            <person name="Fedrigo O."/>
            <person name="Jarvis E.D."/>
        </authorList>
    </citation>
    <scope>NUCLEOTIDE SEQUENCE [LARGE SCALE GENOMIC DNA]</scope>
</reference>
<dbReference type="PANTHER" id="PTHR13336">
    <property type="entry name" value="OVARIAN CARCINOMA IMMUNOREACTIVE ANTIGEN"/>
    <property type="match status" value="1"/>
</dbReference>
<evidence type="ECO:0000256" key="4">
    <source>
        <dbReference type="ARBA" id="ARBA00040877"/>
    </source>
</evidence>
<dbReference type="Pfam" id="PF07051">
    <property type="entry name" value="OCIA"/>
    <property type="match status" value="1"/>
</dbReference>
<evidence type="ECO:0000313" key="8">
    <source>
        <dbReference type="Proteomes" id="UP001501920"/>
    </source>
</evidence>
<sequence length="147" mass="16245">MDRSSLSGFTGSDHPGETTPLPAEQTDHTSAQLPSASGKGPLGMDYIPTEEERRVFKECNQESFWYRSVPISVSSMALTQFLVSRGQLSSMYSSPRFGSVPKVLFAGACGYFAGKLSYMKTCQEKFKRLENSRLGEALRQRAGHRPP</sequence>
<dbReference type="InterPro" id="IPR009764">
    <property type="entry name" value="OCIA_dom"/>
</dbReference>
<proteinExistence type="inferred from homology"/>
<evidence type="ECO:0000256" key="1">
    <source>
        <dbReference type="ARBA" id="ARBA00004177"/>
    </source>
</evidence>
<reference evidence="7" key="2">
    <citation type="submission" date="2025-08" db="UniProtKB">
        <authorList>
            <consortium name="Ensembl"/>
        </authorList>
    </citation>
    <scope>IDENTIFICATION</scope>
</reference>
<protein>
    <recommendedName>
        <fullName evidence="4">OCIA domain-containing protein 1</fullName>
    </recommendedName>
</protein>
<evidence type="ECO:0000259" key="6">
    <source>
        <dbReference type="Pfam" id="PF07051"/>
    </source>
</evidence>
<dbReference type="GO" id="GO:0005768">
    <property type="term" value="C:endosome"/>
    <property type="evidence" value="ECO:0007669"/>
    <property type="project" value="UniProtKB-SubCell"/>
</dbReference>
<dbReference type="GeneTree" id="ENSGT00530000063690"/>
<keyword evidence="8" id="KW-1185">Reference proteome</keyword>
<dbReference type="OMA" id="YYEFTQE"/>
<dbReference type="PANTHER" id="PTHR13336:SF4">
    <property type="entry name" value="OCIA DOMAIN-CONTAINING PROTEIN 1"/>
    <property type="match status" value="1"/>
</dbReference>
<dbReference type="InterPro" id="IPR040187">
    <property type="entry name" value="OCAD1/2"/>
</dbReference>